<organism evidence="2 3">
    <name type="scientific">Rhipicephalus microplus</name>
    <name type="common">Cattle tick</name>
    <name type="synonym">Boophilus microplus</name>
    <dbReference type="NCBI Taxonomy" id="6941"/>
    <lineage>
        <taxon>Eukaryota</taxon>
        <taxon>Metazoa</taxon>
        <taxon>Ecdysozoa</taxon>
        <taxon>Arthropoda</taxon>
        <taxon>Chelicerata</taxon>
        <taxon>Arachnida</taxon>
        <taxon>Acari</taxon>
        <taxon>Parasitiformes</taxon>
        <taxon>Ixodida</taxon>
        <taxon>Ixodoidea</taxon>
        <taxon>Ixodidae</taxon>
        <taxon>Rhipicephalinae</taxon>
        <taxon>Rhipicephalus</taxon>
        <taxon>Boophilus</taxon>
    </lineage>
</organism>
<evidence type="ECO:0000313" key="3">
    <source>
        <dbReference type="Proteomes" id="UP000821866"/>
    </source>
</evidence>
<reference evidence="2" key="1">
    <citation type="journal article" date="2020" name="Cell">
        <title>Large-Scale Comparative Analyses of Tick Genomes Elucidate Their Genetic Diversity and Vector Capacities.</title>
        <authorList>
            <consortium name="Tick Genome and Microbiome Consortium (TIGMIC)"/>
            <person name="Jia N."/>
            <person name="Wang J."/>
            <person name="Shi W."/>
            <person name="Du L."/>
            <person name="Sun Y."/>
            <person name="Zhan W."/>
            <person name="Jiang J.F."/>
            <person name="Wang Q."/>
            <person name="Zhang B."/>
            <person name="Ji P."/>
            <person name="Bell-Sakyi L."/>
            <person name="Cui X.M."/>
            <person name="Yuan T.T."/>
            <person name="Jiang B.G."/>
            <person name="Yang W.F."/>
            <person name="Lam T.T."/>
            <person name="Chang Q.C."/>
            <person name="Ding S.J."/>
            <person name="Wang X.J."/>
            <person name="Zhu J.G."/>
            <person name="Ruan X.D."/>
            <person name="Zhao L."/>
            <person name="Wei J.T."/>
            <person name="Ye R.Z."/>
            <person name="Que T.C."/>
            <person name="Du C.H."/>
            <person name="Zhou Y.H."/>
            <person name="Cheng J.X."/>
            <person name="Dai P.F."/>
            <person name="Guo W.B."/>
            <person name="Han X.H."/>
            <person name="Huang E.J."/>
            <person name="Li L.F."/>
            <person name="Wei W."/>
            <person name="Gao Y.C."/>
            <person name="Liu J.Z."/>
            <person name="Shao H.Z."/>
            <person name="Wang X."/>
            <person name="Wang C.C."/>
            <person name="Yang T.C."/>
            <person name="Huo Q.B."/>
            <person name="Li W."/>
            <person name="Chen H.Y."/>
            <person name="Chen S.E."/>
            <person name="Zhou L.G."/>
            <person name="Ni X.B."/>
            <person name="Tian J.H."/>
            <person name="Sheng Y."/>
            <person name="Liu T."/>
            <person name="Pan Y.S."/>
            <person name="Xia L.Y."/>
            <person name="Li J."/>
            <person name="Zhao F."/>
            <person name="Cao W.C."/>
        </authorList>
    </citation>
    <scope>NUCLEOTIDE SEQUENCE</scope>
    <source>
        <strain evidence="2">Rmic-2018</strain>
    </source>
</reference>
<dbReference type="Proteomes" id="UP000821866">
    <property type="component" value="Chromosome 2"/>
</dbReference>
<dbReference type="AlphaFoldDB" id="A0A9J6EHI4"/>
<dbReference type="VEuPathDB" id="VectorBase:LOC119184376"/>
<evidence type="ECO:0000313" key="2">
    <source>
        <dbReference type="EMBL" id="KAH8033700.1"/>
    </source>
</evidence>
<keyword evidence="3" id="KW-1185">Reference proteome</keyword>
<feature type="region of interest" description="Disordered" evidence="1">
    <location>
        <begin position="84"/>
        <end position="135"/>
    </location>
</feature>
<protein>
    <submittedName>
        <fullName evidence="2">Uncharacterized protein</fullName>
    </submittedName>
</protein>
<gene>
    <name evidence="2" type="ORF">HPB51_015536</name>
</gene>
<name>A0A9J6EHI4_RHIMP</name>
<evidence type="ECO:0000256" key="1">
    <source>
        <dbReference type="SAM" id="MobiDB-lite"/>
    </source>
</evidence>
<proteinExistence type="predicted"/>
<accession>A0A9J6EHI4</accession>
<dbReference type="EMBL" id="JABSTU010000004">
    <property type="protein sequence ID" value="KAH8033700.1"/>
    <property type="molecule type" value="Genomic_DNA"/>
</dbReference>
<comment type="caution">
    <text evidence="2">The sequence shown here is derived from an EMBL/GenBank/DDBJ whole genome shotgun (WGS) entry which is preliminary data.</text>
</comment>
<sequence length="135" mass="14633">MDDLSYQVRVTEDMALVVISGRAPRCLQCRGIEHIRRNCRVPRCGVCHRYENDDAHCVRLYARITGPSRTDEVAEHLMDAVHAEVTSKEDGGTEGSATPPEHSSGAALEATNEADKHCSAPGTNVDTAAVEDDAD</sequence>
<reference evidence="2" key="2">
    <citation type="submission" date="2021-09" db="EMBL/GenBank/DDBJ databases">
        <authorList>
            <person name="Jia N."/>
            <person name="Wang J."/>
            <person name="Shi W."/>
            <person name="Du L."/>
            <person name="Sun Y."/>
            <person name="Zhan W."/>
            <person name="Jiang J."/>
            <person name="Wang Q."/>
            <person name="Zhang B."/>
            <person name="Ji P."/>
            <person name="Sakyi L.B."/>
            <person name="Cui X."/>
            <person name="Yuan T."/>
            <person name="Jiang B."/>
            <person name="Yang W."/>
            <person name="Lam T.T.-Y."/>
            <person name="Chang Q."/>
            <person name="Ding S."/>
            <person name="Wang X."/>
            <person name="Zhu J."/>
            <person name="Ruan X."/>
            <person name="Zhao L."/>
            <person name="Wei J."/>
            <person name="Que T."/>
            <person name="Du C."/>
            <person name="Cheng J."/>
            <person name="Dai P."/>
            <person name="Han X."/>
            <person name="Huang E."/>
            <person name="Gao Y."/>
            <person name="Liu J."/>
            <person name="Shao H."/>
            <person name="Ye R."/>
            <person name="Li L."/>
            <person name="Wei W."/>
            <person name="Wang X."/>
            <person name="Wang C."/>
            <person name="Huo Q."/>
            <person name="Li W."/>
            <person name="Guo W."/>
            <person name="Chen H."/>
            <person name="Chen S."/>
            <person name="Zhou L."/>
            <person name="Zhou L."/>
            <person name="Ni X."/>
            <person name="Tian J."/>
            <person name="Zhou Y."/>
            <person name="Sheng Y."/>
            <person name="Liu T."/>
            <person name="Pan Y."/>
            <person name="Xia L."/>
            <person name="Li J."/>
            <person name="Zhao F."/>
            <person name="Cao W."/>
        </authorList>
    </citation>
    <scope>NUCLEOTIDE SEQUENCE</scope>
    <source>
        <strain evidence="2">Rmic-2018</strain>
        <tissue evidence="2">Larvae</tissue>
    </source>
</reference>